<comment type="caution">
    <text evidence="1">The sequence shown here is derived from an EMBL/GenBank/DDBJ whole genome shotgun (WGS) entry which is preliminary data.</text>
</comment>
<organism evidence="1">
    <name type="scientific">marine sediment metagenome</name>
    <dbReference type="NCBI Taxonomy" id="412755"/>
    <lineage>
        <taxon>unclassified sequences</taxon>
        <taxon>metagenomes</taxon>
        <taxon>ecological metagenomes</taxon>
    </lineage>
</organism>
<name>X1MIV0_9ZZZZ</name>
<proteinExistence type="predicted"/>
<gene>
    <name evidence="1" type="ORF">S06H3_14202</name>
</gene>
<protein>
    <submittedName>
        <fullName evidence="1">Uncharacterized protein</fullName>
    </submittedName>
</protein>
<evidence type="ECO:0000313" key="1">
    <source>
        <dbReference type="EMBL" id="GAI17966.1"/>
    </source>
</evidence>
<sequence>MPKVWRVHFRNDKTGEIRIDGTVANDKIAAETLAKLYLERRGLTNMSVLKIEKIADETV</sequence>
<dbReference type="EMBL" id="BARV01006941">
    <property type="protein sequence ID" value="GAI17966.1"/>
    <property type="molecule type" value="Genomic_DNA"/>
</dbReference>
<dbReference type="AlphaFoldDB" id="X1MIV0"/>
<reference evidence="1" key="1">
    <citation type="journal article" date="2014" name="Front. Microbiol.">
        <title>High frequency of phylogenetically diverse reductive dehalogenase-homologous genes in deep subseafloor sedimentary metagenomes.</title>
        <authorList>
            <person name="Kawai M."/>
            <person name="Futagami T."/>
            <person name="Toyoda A."/>
            <person name="Takaki Y."/>
            <person name="Nishi S."/>
            <person name="Hori S."/>
            <person name="Arai W."/>
            <person name="Tsubouchi T."/>
            <person name="Morono Y."/>
            <person name="Uchiyama I."/>
            <person name="Ito T."/>
            <person name="Fujiyama A."/>
            <person name="Inagaki F."/>
            <person name="Takami H."/>
        </authorList>
    </citation>
    <scope>NUCLEOTIDE SEQUENCE</scope>
    <source>
        <strain evidence="1">Expedition CK06-06</strain>
    </source>
</reference>
<accession>X1MIV0</accession>